<dbReference type="CDD" id="cd08977">
    <property type="entry name" value="SusD"/>
    <property type="match status" value="1"/>
</dbReference>
<evidence type="ECO:0000256" key="5">
    <source>
        <dbReference type="ARBA" id="ARBA00023237"/>
    </source>
</evidence>
<evidence type="ECO:0000256" key="2">
    <source>
        <dbReference type="ARBA" id="ARBA00006275"/>
    </source>
</evidence>
<dbReference type="Gene3D" id="1.25.40.390">
    <property type="match status" value="1"/>
</dbReference>
<keyword evidence="9" id="KW-1185">Reference proteome</keyword>
<gene>
    <name evidence="8" type="ORF">J7I43_13960</name>
</gene>
<keyword evidence="4" id="KW-0472">Membrane</keyword>
<reference evidence="9" key="1">
    <citation type="submission" date="2021-03" db="EMBL/GenBank/DDBJ databases">
        <title>Assistant Professor.</title>
        <authorList>
            <person name="Huq M.A."/>
        </authorList>
    </citation>
    <scope>NUCLEOTIDE SEQUENCE [LARGE SCALE GENOMIC DNA]</scope>
    <source>
        <strain evidence="9">MAH-28</strain>
    </source>
</reference>
<evidence type="ECO:0000313" key="9">
    <source>
        <dbReference type="Proteomes" id="UP000679126"/>
    </source>
</evidence>
<keyword evidence="3" id="KW-0732">Signal</keyword>
<dbReference type="InterPro" id="IPR012944">
    <property type="entry name" value="SusD_RagB_dom"/>
</dbReference>
<comment type="caution">
    <text evidence="8">The sequence shown here is derived from an EMBL/GenBank/DDBJ whole genome shotgun (WGS) entry which is preliminary data.</text>
</comment>
<evidence type="ECO:0000256" key="4">
    <source>
        <dbReference type="ARBA" id="ARBA00023136"/>
    </source>
</evidence>
<name>A0ABS3YF82_9BACT</name>
<evidence type="ECO:0000313" key="8">
    <source>
        <dbReference type="EMBL" id="MBO9153328.1"/>
    </source>
</evidence>
<feature type="domain" description="SusD-like N-terminal" evidence="7">
    <location>
        <begin position="87"/>
        <end position="199"/>
    </location>
</feature>
<evidence type="ECO:0000259" key="7">
    <source>
        <dbReference type="Pfam" id="PF14322"/>
    </source>
</evidence>
<dbReference type="RefSeq" id="WP_209146294.1">
    <property type="nucleotide sequence ID" value="NZ_JAGHKP010000002.1"/>
</dbReference>
<evidence type="ECO:0000259" key="6">
    <source>
        <dbReference type="Pfam" id="PF07980"/>
    </source>
</evidence>
<organism evidence="8 9">
    <name type="scientific">Chitinophaga chungangae</name>
    <dbReference type="NCBI Taxonomy" id="2821488"/>
    <lineage>
        <taxon>Bacteria</taxon>
        <taxon>Pseudomonadati</taxon>
        <taxon>Bacteroidota</taxon>
        <taxon>Chitinophagia</taxon>
        <taxon>Chitinophagales</taxon>
        <taxon>Chitinophagaceae</taxon>
        <taxon>Chitinophaga</taxon>
    </lineage>
</organism>
<keyword evidence="5" id="KW-0998">Cell outer membrane</keyword>
<protein>
    <submittedName>
        <fullName evidence="8">RagB/SusD family nutrient uptake outer membrane protein</fullName>
    </submittedName>
</protein>
<sequence length="506" mass="55724">MNNYAKHILTLLSAAMLTASCQKQLEEVRPQTTLDQNSVLTDPNVAMTLYNGVYASFRSSNSAFFNFGEMRSDIWADGLYTESEDGTLKQYWSHNFSQANAPANNWGGLYPLIDRINTVIKLFPQSNVEAATSQRCVAEMYGLRAYIYYAMLRTWGDVPLTIEPVETVGDLSALYKARSPQADVMAQIKSDIEQSLTLFAGNNGFPDRKHVNWNRAATLVLKGDVFLWSGTLMGGGNGDFNTAKTALEEAKAIPAIGLQTNFADVFDATKEANNKEIIFAVSYEKDQSTNGMFGSFLVNTTQAGTLLLDAGTPEQQSVSAAYPLVAGASRVGMSQAMITRLNDPADTRIRSSFKVMYRNLPGFPVAAVLLTKFIGRTDAGIQLYDTDFPVYRYADVLLLLAEANAKLGGDPSAEINAIRQRAYGAGYTPYVNGTPEQNINAVLEEDLREFIGEGRRWWALRRAGDTYVYNAVNPAYFSSATAYKMLLPLPLSMLNADPLLKQTFGY</sequence>
<evidence type="ECO:0000256" key="1">
    <source>
        <dbReference type="ARBA" id="ARBA00004442"/>
    </source>
</evidence>
<dbReference type="SUPFAM" id="SSF48452">
    <property type="entry name" value="TPR-like"/>
    <property type="match status" value="1"/>
</dbReference>
<dbReference type="EMBL" id="JAGHKP010000002">
    <property type="protein sequence ID" value="MBO9153328.1"/>
    <property type="molecule type" value="Genomic_DNA"/>
</dbReference>
<dbReference type="Pfam" id="PF07980">
    <property type="entry name" value="SusD_RagB"/>
    <property type="match status" value="1"/>
</dbReference>
<evidence type="ECO:0000256" key="3">
    <source>
        <dbReference type="ARBA" id="ARBA00022729"/>
    </source>
</evidence>
<accession>A0ABS3YF82</accession>
<dbReference type="Pfam" id="PF14322">
    <property type="entry name" value="SusD-like_3"/>
    <property type="match status" value="1"/>
</dbReference>
<proteinExistence type="inferred from homology"/>
<feature type="domain" description="RagB/SusD" evidence="6">
    <location>
        <begin position="368"/>
        <end position="506"/>
    </location>
</feature>
<dbReference type="InterPro" id="IPR011990">
    <property type="entry name" value="TPR-like_helical_dom_sf"/>
</dbReference>
<dbReference type="Proteomes" id="UP000679126">
    <property type="component" value="Unassembled WGS sequence"/>
</dbReference>
<dbReference type="InterPro" id="IPR033985">
    <property type="entry name" value="SusD-like_N"/>
</dbReference>
<comment type="subcellular location">
    <subcellularLocation>
        <location evidence="1">Cell outer membrane</location>
    </subcellularLocation>
</comment>
<dbReference type="PROSITE" id="PS51257">
    <property type="entry name" value="PROKAR_LIPOPROTEIN"/>
    <property type="match status" value="1"/>
</dbReference>
<comment type="similarity">
    <text evidence="2">Belongs to the SusD family.</text>
</comment>